<dbReference type="RefSeq" id="WP_205497354.1">
    <property type="nucleotide sequence ID" value="NZ_JAFHAP010000019.1"/>
</dbReference>
<keyword evidence="1" id="KW-1133">Transmembrane helix</keyword>
<name>A0ABS2WN06_9BACL</name>
<evidence type="ECO:0008006" key="4">
    <source>
        <dbReference type="Google" id="ProtNLM"/>
    </source>
</evidence>
<sequence>MNKPKIWKKPVTCKRPNETRPCPVILAPKKGAAWFPIRFRSVIWAFLFSASILLLMTACVRQTSTPEDTAIRFYKAVWVDGDIQKARSFAAPSVKVRELTWRIEETRRDRPVNSPILIVESPLHASMNPARKIYLIRRPRDRRDFQVELVRQDGHWIVTGFKQNYHSLQGGYNSGETFERLQHEHPGLKWRHIDQP</sequence>
<keyword evidence="3" id="KW-1185">Reference proteome</keyword>
<gene>
    <name evidence="2" type="ORF">JQC72_15800</name>
</gene>
<dbReference type="EMBL" id="JAFHAP010000019">
    <property type="protein sequence ID" value="MBN2910957.1"/>
    <property type="molecule type" value="Genomic_DNA"/>
</dbReference>
<organism evidence="2 3">
    <name type="scientific">Polycladomyces zharkentensis</name>
    <dbReference type="NCBI Taxonomy" id="2807616"/>
    <lineage>
        <taxon>Bacteria</taxon>
        <taxon>Bacillati</taxon>
        <taxon>Bacillota</taxon>
        <taxon>Bacilli</taxon>
        <taxon>Bacillales</taxon>
        <taxon>Thermoactinomycetaceae</taxon>
        <taxon>Polycladomyces</taxon>
    </lineage>
</organism>
<dbReference type="Proteomes" id="UP001177120">
    <property type="component" value="Unassembled WGS sequence"/>
</dbReference>
<proteinExistence type="predicted"/>
<keyword evidence="1" id="KW-0472">Membrane</keyword>
<accession>A0ABS2WN06</accession>
<comment type="caution">
    <text evidence="2">The sequence shown here is derived from an EMBL/GenBank/DDBJ whole genome shotgun (WGS) entry which is preliminary data.</text>
</comment>
<reference evidence="2" key="1">
    <citation type="journal article" date="2024" name="Int. J. Syst. Evol. Microbiol.">
        <title>Polycladomyces zharkentensis sp. nov., a novel thermophilic cellulose- and starch-degrading member of the Bacillota from a geothermal aquifer in Kazakhstan.</title>
        <authorList>
            <person name="Mashzhan A."/>
            <person name="Kistaubayeva A."/>
            <person name="Javier-Lopez R."/>
            <person name="Bissenova U."/>
            <person name="Bissenbay A."/>
            <person name="Birkeland N.K."/>
        </authorList>
    </citation>
    <scope>NUCLEOTIDE SEQUENCE</scope>
    <source>
        <strain evidence="2">ZKZ2T</strain>
    </source>
</reference>
<evidence type="ECO:0000256" key="1">
    <source>
        <dbReference type="SAM" id="Phobius"/>
    </source>
</evidence>
<evidence type="ECO:0000313" key="2">
    <source>
        <dbReference type="EMBL" id="MBN2910957.1"/>
    </source>
</evidence>
<keyword evidence="1" id="KW-0812">Transmembrane</keyword>
<feature type="transmembrane region" description="Helical" evidence="1">
    <location>
        <begin position="39"/>
        <end position="58"/>
    </location>
</feature>
<evidence type="ECO:0000313" key="3">
    <source>
        <dbReference type="Proteomes" id="UP001177120"/>
    </source>
</evidence>
<protein>
    <recommendedName>
        <fullName evidence="4">DUF4348 domain-containing protein</fullName>
    </recommendedName>
</protein>